<dbReference type="Proteomes" id="UP000317429">
    <property type="component" value="Chromosome"/>
</dbReference>
<dbReference type="SUPFAM" id="SSF53756">
    <property type="entry name" value="UDP-Glycosyltransferase/glycogen phosphorylase"/>
    <property type="match status" value="1"/>
</dbReference>
<dbReference type="PANTHER" id="PTHR12526:SF636">
    <property type="entry name" value="BLL3647 PROTEIN"/>
    <property type="match status" value="1"/>
</dbReference>
<feature type="domain" description="Glycosyl transferase family 1" evidence="1">
    <location>
        <begin position="199"/>
        <end position="358"/>
    </location>
</feature>
<dbReference type="RefSeq" id="WP_145291450.1">
    <property type="nucleotide sequence ID" value="NZ_CP036291.1"/>
</dbReference>
<keyword evidence="3" id="KW-0328">Glycosyltransferase</keyword>
<evidence type="ECO:0000313" key="4">
    <source>
        <dbReference type="Proteomes" id="UP000317429"/>
    </source>
</evidence>
<dbReference type="OrthoDB" id="9775208at2"/>
<keyword evidence="3" id="KW-0808">Transferase</keyword>
<protein>
    <submittedName>
        <fullName evidence="3">GDP-mannose-dependent alpha-(1-2)-phosphatidylinositol mannosyltransferase</fullName>
    </submittedName>
</protein>
<evidence type="ECO:0000313" key="3">
    <source>
        <dbReference type="EMBL" id="QDU91391.1"/>
    </source>
</evidence>
<dbReference type="KEGG" id="pnd:Pla175_48130"/>
<dbReference type="AlphaFoldDB" id="A0A518DIT3"/>
<dbReference type="GO" id="GO:0016757">
    <property type="term" value="F:glycosyltransferase activity"/>
    <property type="evidence" value="ECO:0007669"/>
    <property type="project" value="UniProtKB-KW"/>
</dbReference>
<sequence>MTAIPWTPPQPLPPAIARPRVRVLHVINGEHYAGAERVQDLLALRLPEQGFDVGFVSLKAGRFGDVRRSTEAPLTELAMRSRWDLSVARDIERAVYEGDYQIIHAHTPRAALVASLAARRTATPLVYHVHSPTSRDSTRRVQNWINTRIERYSVADAKRAIVVSPTLVDYARSMGVPADRIACVLNGVPAAQRAAPRLPPTGRWTIGMVALFRPRKGAETMLAALAGLRRQGCDARLRMVGPFETPAYEEKLLALAAELELTGVVDWTGFTDRVDRELASIDLLALPSLFGEGLPMVVLEAMAAGLPIVATRCEGVCEAVSDGRTGLLVEPGDPAALAAAISRITSRELSYAALSAAAIARHAERFSDVAMAQQVAEVYREILG</sequence>
<evidence type="ECO:0000259" key="1">
    <source>
        <dbReference type="Pfam" id="PF00534"/>
    </source>
</evidence>
<dbReference type="Gene3D" id="3.40.50.2000">
    <property type="entry name" value="Glycogen Phosphorylase B"/>
    <property type="match status" value="2"/>
</dbReference>
<gene>
    <name evidence="3" type="primary">pimA</name>
    <name evidence="3" type="ORF">Pla175_48130</name>
</gene>
<proteinExistence type="predicted"/>
<dbReference type="InterPro" id="IPR001296">
    <property type="entry name" value="Glyco_trans_1"/>
</dbReference>
<dbReference type="Pfam" id="PF00534">
    <property type="entry name" value="Glycos_transf_1"/>
    <property type="match status" value="1"/>
</dbReference>
<accession>A0A518DIT3</accession>
<dbReference type="InterPro" id="IPR028098">
    <property type="entry name" value="Glyco_trans_4-like_N"/>
</dbReference>
<name>A0A518DIT3_9BACT</name>
<reference evidence="3 4" key="1">
    <citation type="submission" date="2019-02" db="EMBL/GenBank/DDBJ databases">
        <title>Deep-cultivation of Planctomycetes and their phenomic and genomic characterization uncovers novel biology.</title>
        <authorList>
            <person name="Wiegand S."/>
            <person name="Jogler M."/>
            <person name="Boedeker C."/>
            <person name="Pinto D."/>
            <person name="Vollmers J."/>
            <person name="Rivas-Marin E."/>
            <person name="Kohn T."/>
            <person name="Peeters S.H."/>
            <person name="Heuer A."/>
            <person name="Rast P."/>
            <person name="Oberbeckmann S."/>
            <person name="Bunk B."/>
            <person name="Jeske O."/>
            <person name="Meyerdierks A."/>
            <person name="Storesund J.E."/>
            <person name="Kallscheuer N."/>
            <person name="Luecker S."/>
            <person name="Lage O.M."/>
            <person name="Pohl T."/>
            <person name="Merkel B.J."/>
            <person name="Hornburger P."/>
            <person name="Mueller R.-W."/>
            <person name="Bruemmer F."/>
            <person name="Labrenz M."/>
            <person name="Spormann A.M."/>
            <person name="Op den Camp H."/>
            <person name="Overmann J."/>
            <person name="Amann R."/>
            <person name="Jetten M.S.M."/>
            <person name="Mascher T."/>
            <person name="Medema M.H."/>
            <person name="Devos D.P."/>
            <person name="Kaster A.-K."/>
            <person name="Ovreas L."/>
            <person name="Rohde M."/>
            <person name="Galperin M.Y."/>
            <person name="Jogler C."/>
        </authorList>
    </citation>
    <scope>NUCLEOTIDE SEQUENCE [LARGE SCALE GENOMIC DNA]</scope>
    <source>
        <strain evidence="3 4">Pla175</strain>
    </source>
</reference>
<evidence type="ECO:0000259" key="2">
    <source>
        <dbReference type="Pfam" id="PF13439"/>
    </source>
</evidence>
<dbReference type="Pfam" id="PF13439">
    <property type="entry name" value="Glyco_transf_4"/>
    <property type="match status" value="1"/>
</dbReference>
<dbReference type="EMBL" id="CP036291">
    <property type="protein sequence ID" value="QDU91391.1"/>
    <property type="molecule type" value="Genomic_DNA"/>
</dbReference>
<keyword evidence="4" id="KW-1185">Reference proteome</keyword>
<dbReference type="PANTHER" id="PTHR12526">
    <property type="entry name" value="GLYCOSYLTRANSFERASE"/>
    <property type="match status" value="1"/>
</dbReference>
<feature type="domain" description="Glycosyltransferase subfamily 4-like N-terminal" evidence="2">
    <location>
        <begin position="34"/>
        <end position="190"/>
    </location>
</feature>
<organism evidence="3 4">
    <name type="scientific">Pirellulimonas nuda</name>
    <dbReference type="NCBI Taxonomy" id="2528009"/>
    <lineage>
        <taxon>Bacteria</taxon>
        <taxon>Pseudomonadati</taxon>
        <taxon>Planctomycetota</taxon>
        <taxon>Planctomycetia</taxon>
        <taxon>Pirellulales</taxon>
        <taxon>Lacipirellulaceae</taxon>
        <taxon>Pirellulimonas</taxon>
    </lineage>
</organism>